<accession>A0A1Y1ZZZ6</accession>
<proteinExistence type="predicted"/>
<dbReference type="OrthoDB" id="9991317at2759"/>
<name>A0A1Y1ZZZ6_9PLEO</name>
<dbReference type="AlphaFoldDB" id="A0A1Y1ZZZ6"/>
<reference evidence="2 3" key="1">
    <citation type="submission" date="2016-07" db="EMBL/GenBank/DDBJ databases">
        <title>Pervasive Adenine N6-methylation of Active Genes in Fungi.</title>
        <authorList>
            <consortium name="DOE Joint Genome Institute"/>
            <person name="Mondo S.J."/>
            <person name="Dannebaum R.O."/>
            <person name="Kuo R.C."/>
            <person name="Labutti K."/>
            <person name="Haridas S."/>
            <person name="Kuo A."/>
            <person name="Salamov A."/>
            <person name="Ahrendt S.R."/>
            <person name="Lipzen A."/>
            <person name="Sullivan W."/>
            <person name="Andreopoulos W.B."/>
            <person name="Clum A."/>
            <person name="Lindquist E."/>
            <person name="Daum C."/>
            <person name="Ramamoorthy G.K."/>
            <person name="Gryganskyi A."/>
            <person name="Culley D."/>
            <person name="Magnuson J.K."/>
            <person name="James T.Y."/>
            <person name="O'Malley M.A."/>
            <person name="Stajich J.E."/>
            <person name="Spatafora J.W."/>
            <person name="Visel A."/>
            <person name="Grigoriev I.V."/>
        </authorList>
    </citation>
    <scope>NUCLEOTIDE SEQUENCE [LARGE SCALE GENOMIC DNA]</scope>
    <source>
        <strain evidence="2 3">CBS 115471</strain>
    </source>
</reference>
<feature type="compositionally biased region" description="Basic residues" evidence="1">
    <location>
        <begin position="222"/>
        <end position="232"/>
    </location>
</feature>
<dbReference type="STRING" id="1231657.A0A1Y1ZZZ6"/>
<dbReference type="GO" id="GO:0000127">
    <property type="term" value="C:transcription factor TFIIIC complex"/>
    <property type="evidence" value="ECO:0007669"/>
    <property type="project" value="TreeGrafter"/>
</dbReference>
<dbReference type="InterPro" id="IPR039340">
    <property type="entry name" value="Tfc4/TFIIIC-102/Sfc4"/>
</dbReference>
<dbReference type="PANTHER" id="PTHR23082">
    <property type="entry name" value="TRANSCRIPTION INITIATION FACTOR IIIC TFIIIC , POLYPEPTIDE 3-RELATED"/>
    <property type="match status" value="1"/>
</dbReference>
<feature type="region of interest" description="Disordered" evidence="1">
    <location>
        <begin position="169"/>
        <end position="236"/>
    </location>
</feature>
<feature type="region of interest" description="Disordered" evidence="1">
    <location>
        <begin position="709"/>
        <end position="737"/>
    </location>
</feature>
<dbReference type="PANTHER" id="PTHR23082:SF0">
    <property type="entry name" value="GENERAL TRANSCRIPTION FACTOR 3C POLYPEPTIDE 3"/>
    <property type="match status" value="1"/>
</dbReference>
<feature type="compositionally biased region" description="Polar residues" evidence="1">
    <location>
        <begin position="711"/>
        <end position="731"/>
    </location>
</feature>
<dbReference type="InterPro" id="IPR019734">
    <property type="entry name" value="TPR_rpt"/>
</dbReference>
<gene>
    <name evidence="2" type="ORF">BCR34DRAFT_152807</name>
</gene>
<keyword evidence="3" id="KW-1185">Reference proteome</keyword>
<dbReference type="Gene3D" id="1.25.40.10">
    <property type="entry name" value="Tetratricopeptide repeat domain"/>
    <property type="match status" value="2"/>
</dbReference>
<evidence type="ECO:0000313" key="2">
    <source>
        <dbReference type="EMBL" id="ORY15806.1"/>
    </source>
</evidence>
<evidence type="ECO:0008006" key="4">
    <source>
        <dbReference type="Google" id="ProtNLM"/>
    </source>
</evidence>
<dbReference type="GO" id="GO:0006383">
    <property type="term" value="P:transcription by RNA polymerase III"/>
    <property type="evidence" value="ECO:0007669"/>
    <property type="project" value="InterPro"/>
</dbReference>
<feature type="region of interest" description="Disordered" evidence="1">
    <location>
        <begin position="72"/>
        <end position="123"/>
    </location>
</feature>
<evidence type="ECO:0000313" key="3">
    <source>
        <dbReference type="Proteomes" id="UP000193144"/>
    </source>
</evidence>
<feature type="compositionally biased region" description="Basic residues" evidence="1">
    <location>
        <begin position="186"/>
        <end position="212"/>
    </location>
</feature>
<dbReference type="EMBL" id="MCFA01000022">
    <property type="protein sequence ID" value="ORY15806.1"/>
    <property type="molecule type" value="Genomic_DNA"/>
</dbReference>
<dbReference type="SMART" id="SM00028">
    <property type="entry name" value="TPR"/>
    <property type="match status" value="4"/>
</dbReference>
<evidence type="ECO:0000256" key="1">
    <source>
        <dbReference type="SAM" id="MobiDB-lite"/>
    </source>
</evidence>
<dbReference type="Proteomes" id="UP000193144">
    <property type="component" value="Unassembled WGS sequence"/>
</dbReference>
<protein>
    <recommendedName>
        <fullName evidence="4">TPR-like protein</fullName>
    </recommendedName>
</protein>
<feature type="region of interest" description="Disordered" evidence="1">
    <location>
        <begin position="755"/>
        <end position="775"/>
    </location>
</feature>
<dbReference type="SUPFAM" id="SSF48452">
    <property type="entry name" value="TPR-like"/>
    <property type="match status" value="2"/>
</dbReference>
<comment type="caution">
    <text evidence="2">The sequence shown here is derived from an EMBL/GenBank/DDBJ whole genome shotgun (WGS) entry which is preliminary data.</text>
</comment>
<sequence>MDPSSGLFNPWTGQHVFHNGQFVPAHFSNRQYISPYATQQQQPQIPLTSTGLQGPLGITFVTSGPVIHEGFIPAPGNEDDDDDYERPYPTLPAGYRRSLFHRDDLGSDDEDDSDEERRLAEDEERLMRQIADREELQEEADPDFNLDEVEEVEDFEEDFVVDDDLDDDLEGAEEEEEEEEEEAHHTRTRGRGRGASRGRGQGRGRPRGRGRGGYRGLESTRRRGGSSRRHTRLTADPGPQFKVLQQQANEAFLRRDWERAIDCANKAVQMNPEIFTAHNLLSEIYLAMDEQQKALEALIVGAPTKRDKSLWFHIIDRVQEMDPNTYPLFTPENKIAIVLDCLRSILIIDANDYEARSQKLKIETELGHISRAITLCRKMLTIRPYDVDIIKQMARLGVSSRKHGKLFLKRMLHSFDTSIAYFIANDKPSDSNLDWSLLNLYLDLLDRAGDPAYSLKRLKTLARWIQGRKGETFWDKLDDDREFDIDDSPRRIAVPEFKSSTRARYGNTLPFEIRIKMGEFRLRLQPPNIDEAMNHFELLEPDDDSRGAKVMDYGDLFRDAANALQAAGYEQEALRFYEPLNRRNSDEMTVKTYVGLHSCYQNLGYTTKAEEIVPVLLDWETDSLDDLAIMAKFFEDQDMDDEANRRAEFVYLNGGRRILRDTGYLAYAELRERFMRELRRRPRRKYKPRRKTRVDSLVKNLRKLAMPPTAGQVNNEASSSAQTLGPVSTDRTLLPGPRQGLFRAKRTSEGTVFRSQPFLPAEGPSVEGTEMPVDSTEQKLSRKKLDRLTSEASEELKATRIQHREILASFDRLRGLSEAAEAGHEESIIEWISIARELLDEFFTFDLFYTAGTGKRFRPFEGYLRKTHAGELWQRSALMVLAVAANKGEDGEAGSETSDEPGVISYGFFGVDLKEWFEVMCQQAVYLARQGDSDRCFSTLDMAYQANVFYFDKDYITRLQICRLGCAVPLEDSRQASAAIRWLMRTYAYGHDPFRLYSVVNRLCSIHDGFGTNSAFKVFARYTKAMDSAIMTAEQRRKYNFDSKNDRTNRWMTDYVMNQGTDVIKEHDPMIFAVYAHILLASGSYISALAQYYRALAMMPQDPVLNLCIGVTYIQHGLKRLSENRQYQIQQGLAFVHRYYEIRTRGDVALYFSEAHFNVARVWHALGLTSLALPEYERCIELSARVRDEAKKKEQENMEIDTGPQDPDAIEDFATEAAFSIQSILAMAGDFEGARRVTEAVLVLD</sequence>
<feature type="compositionally biased region" description="Acidic residues" evidence="1">
    <location>
        <begin position="169"/>
        <end position="181"/>
    </location>
</feature>
<dbReference type="InterPro" id="IPR011990">
    <property type="entry name" value="TPR-like_helical_dom_sf"/>
</dbReference>
<organism evidence="2 3">
    <name type="scientific">Clohesyomyces aquaticus</name>
    <dbReference type="NCBI Taxonomy" id="1231657"/>
    <lineage>
        <taxon>Eukaryota</taxon>
        <taxon>Fungi</taxon>
        <taxon>Dikarya</taxon>
        <taxon>Ascomycota</taxon>
        <taxon>Pezizomycotina</taxon>
        <taxon>Dothideomycetes</taxon>
        <taxon>Pleosporomycetidae</taxon>
        <taxon>Pleosporales</taxon>
        <taxon>Lindgomycetaceae</taxon>
        <taxon>Clohesyomyces</taxon>
    </lineage>
</organism>